<reference evidence="2 3" key="1">
    <citation type="submission" date="2023-05" db="EMBL/GenBank/DDBJ databases">
        <title>Novel species of genus Flectobacillus isolated from stream in China.</title>
        <authorList>
            <person name="Lu H."/>
        </authorList>
    </citation>
    <scope>NUCLEOTIDE SEQUENCE [LARGE SCALE GENOMIC DNA]</scope>
    <source>
        <strain evidence="2 3">LFS242W</strain>
    </source>
</reference>
<dbReference type="Proteomes" id="UP001225761">
    <property type="component" value="Unassembled WGS sequence"/>
</dbReference>
<dbReference type="RefSeq" id="WP_283383530.1">
    <property type="nucleotide sequence ID" value="NZ_JASHIE010000021.1"/>
</dbReference>
<proteinExistence type="predicted"/>
<protein>
    <submittedName>
        <fullName evidence="2">Uncharacterized protein</fullName>
    </submittedName>
</protein>
<sequence length="72" mass="7280">MSVNGVSISNSLDLAMSGLALLGFGTAIAGGYFLLNSATILTTGKDIGQHIDSAAIDINGKMLIENIKAVGN</sequence>
<accession>A0ABT6Z8I1</accession>
<keyword evidence="1" id="KW-0812">Transmembrane</keyword>
<comment type="caution">
    <text evidence="2">The sequence shown here is derived from an EMBL/GenBank/DDBJ whole genome shotgun (WGS) entry which is preliminary data.</text>
</comment>
<gene>
    <name evidence="2" type="ORF">QM481_23065</name>
</gene>
<evidence type="ECO:0000313" key="3">
    <source>
        <dbReference type="Proteomes" id="UP001225761"/>
    </source>
</evidence>
<evidence type="ECO:0000313" key="2">
    <source>
        <dbReference type="EMBL" id="MDI9877441.1"/>
    </source>
</evidence>
<keyword evidence="1" id="KW-1133">Transmembrane helix</keyword>
<evidence type="ECO:0000256" key="1">
    <source>
        <dbReference type="SAM" id="Phobius"/>
    </source>
</evidence>
<feature type="transmembrane region" description="Helical" evidence="1">
    <location>
        <begin position="14"/>
        <end position="35"/>
    </location>
</feature>
<name>A0ABT6Z8I1_9BACT</name>
<dbReference type="EMBL" id="JASHIE010000021">
    <property type="protein sequence ID" value="MDI9877441.1"/>
    <property type="molecule type" value="Genomic_DNA"/>
</dbReference>
<keyword evidence="3" id="KW-1185">Reference proteome</keyword>
<keyword evidence="1" id="KW-0472">Membrane</keyword>
<organism evidence="2 3">
    <name type="scientific">Flectobacillus rivi</name>
    <dbReference type="NCBI Taxonomy" id="2984209"/>
    <lineage>
        <taxon>Bacteria</taxon>
        <taxon>Pseudomonadati</taxon>
        <taxon>Bacteroidota</taxon>
        <taxon>Cytophagia</taxon>
        <taxon>Cytophagales</taxon>
        <taxon>Flectobacillaceae</taxon>
        <taxon>Flectobacillus</taxon>
    </lineage>
</organism>